<dbReference type="AlphaFoldDB" id="A0A1G7JF58"/>
<dbReference type="GO" id="GO:0046983">
    <property type="term" value="F:protein dimerization activity"/>
    <property type="evidence" value="ECO:0007669"/>
    <property type="project" value="InterPro"/>
</dbReference>
<dbReference type="SMART" id="SM00387">
    <property type="entry name" value="HATPase_c"/>
    <property type="match status" value="1"/>
</dbReference>
<keyword evidence="12" id="KW-0472">Membrane</keyword>
<dbReference type="EMBL" id="FNBA01000012">
    <property type="protein sequence ID" value="SDF23572.1"/>
    <property type="molecule type" value="Genomic_DNA"/>
</dbReference>
<evidence type="ECO:0000256" key="2">
    <source>
        <dbReference type="ARBA" id="ARBA00012438"/>
    </source>
</evidence>
<dbReference type="InterPro" id="IPR003594">
    <property type="entry name" value="HATPase_dom"/>
</dbReference>
<comment type="catalytic activity">
    <reaction evidence="1">
        <text>ATP + protein L-histidine = ADP + protein N-phospho-L-histidine.</text>
        <dbReference type="EC" id="2.7.13.3"/>
    </reaction>
</comment>
<feature type="repeat" description="TPR" evidence="11">
    <location>
        <begin position="236"/>
        <end position="269"/>
    </location>
</feature>
<keyword evidence="9" id="KW-0067">ATP-binding</keyword>
<evidence type="ECO:0000256" key="10">
    <source>
        <dbReference type="ARBA" id="ARBA00023012"/>
    </source>
</evidence>
<keyword evidence="12" id="KW-0812">Transmembrane</keyword>
<organism evidence="14 15">
    <name type="scientific">Ulvibacter litoralis</name>
    <dbReference type="NCBI Taxonomy" id="227084"/>
    <lineage>
        <taxon>Bacteria</taxon>
        <taxon>Pseudomonadati</taxon>
        <taxon>Bacteroidota</taxon>
        <taxon>Flavobacteriia</taxon>
        <taxon>Flavobacteriales</taxon>
        <taxon>Flavobacteriaceae</taxon>
        <taxon>Ulvibacter</taxon>
    </lineage>
</organism>
<evidence type="ECO:0000256" key="12">
    <source>
        <dbReference type="SAM" id="Phobius"/>
    </source>
</evidence>
<dbReference type="Gene3D" id="3.30.565.10">
    <property type="entry name" value="Histidine kinase-like ATPase, C-terminal domain"/>
    <property type="match status" value="1"/>
</dbReference>
<dbReference type="InterPro" id="IPR011712">
    <property type="entry name" value="Sig_transdc_His_kin_sub3_dim/P"/>
</dbReference>
<dbReference type="Proteomes" id="UP000199321">
    <property type="component" value="Unassembled WGS sequence"/>
</dbReference>
<dbReference type="PANTHER" id="PTHR24421">
    <property type="entry name" value="NITRATE/NITRITE SENSOR PROTEIN NARX-RELATED"/>
    <property type="match status" value="1"/>
</dbReference>
<evidence type="ECO:0000313" key="15">
    <source>
        <dbReference type="Proteomes" id="UP000199321"/>
    </source>
</evidence>
<dbReference type="PANTHER" id="PTHR24421:SF10">
    <property type="entry name" value="NITRATE_NITRITE SENSOR PROTEIN NARQ"/>
    <property type="match status" value="1"/>
</dbReference>
<dbReference type="InterPro" id="IPR005467">
    <property type="entry name" value="His_kinase_dom"/>
</dbReference>
<evidence type="ECO:0000313" key="14">
    <source>
        <dbReference type="EMBL" id="SDF23572.1"/>
    </source>
</evidence>
<dbReference type="Pfam" id="PF02518">
    <property type="entry name" value="HATPase_c"/>
    <property type="match status" value="1"/>
</dbReference>
<evidence type="ECO:0000256" key="1">
    <source>
        <dbReference type="ARBA" id="ARBA00000085"/>
    </source>
</evidence>
<keyword evidence="3" id="KW-0597">Phosphoprotein</keyword>
<dbReference type="SUPFAM" id="SSF55874">
    <property type="entry name" value="ATPase domain of HSP90 chaperone/DNA topoisomerase II/histidine kinase"/>
    <property type="match status" value="1"/>
</dbReference>
<dbReference type="SUPFAM" id="SSF48452">
    <property type="entry name" value="TPR-like"/>
    <property type="match status" value="2"/>
</dbReference>
<feature type="domain" description="Histidine kinase" evidence="13">
    <location>
        <begin position="588"/>
        <end position="675"/>
    </location>
</feature>
<evidence type="ECO:0000256" key="9">
    <source>
        <dbReference type="ARBA" id="ARBA00022840"/>
    </source>
</evidence>
<dbReference type="Gene3D" id="1.20.5.1930">
    <property type="match status" value="1"/>
</dbReference>
<accession>A0A1G7JF58</accession>
<keyword evidence="5" id="KW-0677">Repeat</keyword>
<dbReference type="RefSeq" id="WP_175445484.1">
    <property type="nucleotide sequence ID" value="NZ_BMWO01000016.1"/>
</dbReference>
<name>A0A1G7JF58_9FLAO</name>
<dbReference type="GO" id="GO:0000155">
    <property type="term" value="F:phosphorelay sensor kinase activity"/>
    <property type="evidence" value="ECO:0007669"/>
    <property type="project" value="InterPro"/>
</dbReference>
<dbReference type="Gene3D" id="1.25.40.10">
    <property type="entry name" value="Tetratricopeptide repeat domain"/>
    <property type="match status" value="2"/>
</dbReference>
<keyword evidence="8 11" id="KW-0802">TPR repeat</keyword>
<dbReference type="STRING" id="227084.SAMN05421855_1127"/>
<keyword evidence="4" id="KW-0808">Transferase</keyword>
<dbReference type="InterPro" id="IPR013105">
    <property type="entry name" value="TPR_2"/>
</dbReference>
<keyword evidence="15" id="KW-1185">Reference proteome</keyword>
<dbReference type="PROSITE" id="PS50109">
    <property type="entry name" value="HIS_KIN"/>
    <property type="match status" value="1"/>
</dbReference>
<dbReference type="CDD" id="cd16917">
    <property type="entry name" value="HATPase_UhpB-NarQ-NarX-like"/>
    <property type="match status" value="1"/>
</dbReference>
<dbReference type="Pfam" id="PF07730">
    <property type="entry name" value="HisKA_3"/>
    <property type="match status" value="1"/>
</dbReference>
<dbReference type="EC" id="2.7.13.3" evidence="2"/>
<feature type="transmembrane region" description="Helical" evidence="12">
    <location>
        <begin position="418"/>
        <end position="437"/>
    </location>
</feature>
<dbReference type="Pfam" id="PF07719">
    <property type="entry name" value="TPR_2"/>
    <property type="match status" value="1"/>
</dbReference>
<evidence type="ECO:0000256" key="7">
    <source>
        <dbReference type="ARBA" id="ARBA00022777"/>
    </source>
</evidence>
<reference evidence="14 15" key="1">
    <citation type="submission" date="2016-10" db="EMBL/GenBank/DDBJ databases">
        <authorList>
            <person name="de Groot N.N."/>
        </authorList>
    </citation>
    <scope>NUCLEOTIDE SEQUENCE [LARGE SCALE GENOMIC DNA]</scope>
    <source>
        <strain evidence="14 15">DSM 16195</strain>
    </source>
</reference>
<evidence type="ECO:0000256" key="5">
    <source>
        <dbReference type="ARBA" id="ARBA00022737"/>
    </source>
</evidence>
<dbReference type="InterPro" id="IPR019734">
    <property type="entry name" value="TPR_rpt"/>
</dbReference>
<proteinExistence type="predicted"/>
<keyword evidence="7 14" id="KW-0418">Kinase</keyword>
<dbReference type="PROSITE" id="PS50293">
    <property type="entry name" value="TPR_REGION"/>
    <property type="match status" value="1"/>
</dbReference>
<dbReference type="GO" id="GO:0005524">
    <property type="term" value="F:ATP binding"/>
    <property type="evidence" value="ECO:0007669"/>
    <property type="project" value="UniProtKB-KW"/>
</dbReference>
<sequence>MVTFNLHYCWEVFFTGVLYVFLYPFPLSTEPNGIRSISYFAARVPQFPNKDTTITHNFHFQNQPLQTRADDSVTYSQLRKLAEISVGEKDTSFFLQVASQGLALAHRLKKPSLIGDAHWNYGMYYLHRKRYDSSYYHYQKAHKAFKASPHPYYAGKMLYNMAYISSLIHDHTGAEILLFEAISYFEETNKPKSLYLCYNLLGTLSDDLEEYTKALMYYQKAASLLASLKDPLYYQVELWNNIGVRYYKMNDYERAITYFEKGLVHADRLGAHPSLYAKLLDNKAFSEFALSPNRLVLPAMRKALFLRDSIQDSAGSVISRLHFAELLYTRGVRSEAIVYAKQAYAMAEAAHLNRDVLKSLKLLALLDTVHTVDYLQQHITLEKNLYVKERNLRNKFTAIKYETDKYIQENELLFKERLLIITVSLSIILLLLLIYIYTLRRAKNKALLFEREEQQYTEDLFLMAIEQKATLERGRKEERKRISEELHDGVLARLFAVRFKWSFLKLNGPSADVAQHKNAISVLKGIETEVRNISHDLRNDLFWDEQRFQAELENTLKERSGFGNFRYVFTYTPASAWESLDYLYKITISRMLEELLQNIIKHSHATYVMISFVATDSIFEIIVSDNGRGFVPYYPKKGIGLRNLKSRAQKLHGVLTLDSKLGKGTRVVITFKKPS</sequence>
<gene>
    <name evidence="14" type="ORF">SAMN05421855_1127</name>
</gene>
<dbReference type="InterPro" id="IPR036890">
    <property type="entry name" value="HATPase_C_sf"/>
</dbReference>
<dbReference type="GO" id="GO:0016020">
    <property type="term" value="C:membrane"/>
    <property type="evidence" value="ECO:0007669"/>
    <property type="project" value="InterPro"/>
</dbReference>
<protein>
    <recommendedName>
        <fullName evidence="2">histidine kinase</fullName>
        <ecNumber evidence="2">2.7.13.3</ecNumber>
    </recommendedName>
</protein>
<keyword evidence="6" id="KW-0547">Nucleotide-binding</keyword>
<keyword evidence="12" id="KW-1133">Transmembrane helix</keyword>
<evidence type="ECO:0000256" key="3">
    <source>
        <dbReference type="ARBA" id="ARBA00022553"/>
    </source>
</evidence>
<evidence type="ECO:0000256" key="6">
    <source>
        <dbReference type="ARBA" id="ARBA00022741"/>
    </source>
</evidence>
<dbReference type="PROSITE" id="PS50005">
    <property type="entry name" value="TPR"/>
    <property type="match status" value="1"/>
</dbReference>
<dbReference type="InterPro" id="IPR011990">
    <property type="entry name" value="TPR-like_helical_dom_sf"/>
</dbReference>
<dbReference type="InterPro" id="IPR050482">
    <property type="entry name" value="Sensor_HK_TwoCompSys"/>
</dbReference>
<evidence type="ECO:0000259" key="13">
    <source>
        <dbReference type="PROSITE" id="PS50109"/>
    </source>
</evidence>
<dbReference type="SMART" id="SM00028">
    <property type="entry name" value="TPR"/>
    <property type="match status" value="4"/>
</dbReference>
<keyword evidence="10" id="KW-0902">Two-component regulatory system</keyword>
<evidence type="ECO:0000256" key="11">
    <source>
        <dbReference type="PROSITE-ProRule" id="PRU00339"/>
    </source>
</evidence>
<evidence type="ECO:0000256" key="4">
    <source>
        <dbReference type="ARBA" id="ARBA00022679"/>
    </source>
</evidence>
<evidence type="ECO:0000256" key="8">
    <source>
        <dbReference type="ARBA" id="ARBA00022803"/>
    </source>
</evidence>